<dbReference type="CDD" id="cd11338">
    <property type="entry name" value="AmyAc_CMD"/>
    <property type="match status" value="1"/>
</dbReference>
<keyword evidence="1 4" id="KW-0378">Hydrolase</keyword>
<name>A0A839QST1_9MICO</name>
<dbReference type="AlphaFoldDB" id="A0A839QST1"/>
<dbReference type="InterPro" id="IPR006047">
    <property type="entry name" value="GH13_cat_dom"/>
</dbReference>
<accession>A0A839QST1</accession>
<evidence type="ECO:0000256" key="1">
    <source>
        <dbReference type="ARBA" id="ARBA00022801"/>
    </source>
</evidence>
<evidence type="ECO:0000313" key="4">
    <source>
        <dbReference type="EMBL" id="MBB3022708.1"/>
    </source>
</evidence>
<dbReference type="PANTHER" id="PTHR10357">
    <property type="entry name" value="ALPHA-AMYLASE FAMILY MEMBER"/>
    <property type="match status" value="1"/>
</dbReference>
<feature type="domain" description="Glycosyl hydrolase family 13 catalytic" evidence="3">
    <location>
        <begin position="150"/>
        <end position="552"/>
    </location>
</feature>
<dbReference type="EMBL" id="JACHWP010000001">
    <property type="protein sequence ID" value="MBB3022708.1"/>
    <property type="molecule type" value="Genomic_DNA"/>
</dbReference>
<dbReference type="Pfam" id="PF00128">
    <property type="entry name" value="Alpha-amylase"/>
    <property type="match status" value="1"/>
</dbReference>
<gene>
    <name evidence="4" type="ORF">FHX50_000956</name>
</gene>
<evidence type="ECO:0000259" key="3">
    <source>
        <dbReference type="SMART" id="SM00642"/>
    </source>
</evidence>
<organism evidence="4 5">
    <name type="scientific">Helcobacillus massiliensis</name>
    <dbReference type="NCBI Taxonomy" id="521392"/>
    <lineage>
        <taxon>Bacteria</taxon>
        <taxon>Bacillati</taxon>
        <taxon>Actinomycetota</taxon>
        <taxon>Actinomycetes</taxon>
        <taxon>Micrococcales</taxon>
        <taxon>Dermabacteraceae</taxon>
        <taxon>Helcobacillus</taxon>
    </lineage>
</organism>
<dbReference type="EC" id="3.2.1.20" evidence="4"/>
<keyword evidence="2 4" id="KW-0326">Glycosidase</keyword>
<proteinExistence type="predicted"/>
<protein>
    <submittedName>
        <fullName evidence="4">Alpha-glucosidase</fullName>
        <ecNumber evidence="4">3.2.1.20</ecNumber>
    </submittedName>
</protein>
<evidence type="ECO:0000313" key="5">
    <source>
        <dbReference type="Proteomes" id="UP000568050"/>
    </source>
</evidence>
<dbReference type="GO" id="GO:0005975">
    <property type="term" value="P:carbohydrate metabolic process"/>
    <property type="evidence" value="ECO:0007669"/>
    <property type="project" value="InterPro"/>
</dbReference>
<keyword evidence="5" id="KW-1185">Reference proteome</keyword>
<dbReference type="GO" id="GO:0004558">
    <property type="term" value="F:alpha-1,4-glucosidase activity"/>
    <property type="evidence" value="ECO:0007669"/>
    <property type="project" value="UniProtKB-EC"/>
</dbReference>
<dbReference type="PANTHER" id="PTHR10357:SF210">
    <property type="entry name" value="MALTODEXTRIN GLUCOSIDASE"/>
    <property type="match status" value="1"/>
</dbReference>
<dbReference type="InterPro" id="IPR017853">
    <property type="entry name" value="GH"/>
</dbReference>
<dbReference type="SMART" id="SM00642">
    <property type="entry name" value="Aamy"/>
    <property type="match status" value="1"/>
</dbReference>
<dbReference type="Proteomes" id="UP000568050">
    <property type="component" value="Unassembled WGS sequence"/>
</dbReference>
<comment type="caution">
    <text evidence="4">The sequence shown here is derived from an EMBL/GenBank/DDBJ whole genome shotgun (WGS) entry which is preliminary data.</text>
</comment>
<dbReference type="RefSeq" id="WP_183374965.1">
    <property type="nucleotide sequence ID" value="NZ_CBCSFZ010000004.1"/>
</dbReference>
<dbReference type="Gene3D" id="3.20.20.80">
    <property type="entry name" value="Glycosidases"/>
    <property type="match status" value="1"/>
</dbReference>
<evidence type="ECO:0000256" key="2">
    <source>
        <dbReference type="ARBA" id="ARBA00023295"/>
    </source>
</evidence>
<dbReference type="SUPFAM" id="SSF51445">
    <property type="entry name" value="(Trans)glycosidases"/>
    <property type="match status" value="1"/>
</dbReference>
<sequence length="649" mass="69598">MTAPFTPTAPGLDLFAAEPFHDSGPLCTSASAPALGDTVEVRLWVPDLWHASAVALRQVRDGEPVATALERGPADGAGHWFTGEVLVHNPVTRYRFCVVGSQDPSAPSPLPYAWVTAAGVRDHDVTDAEDFTLIAHTPAPDWVADAIVYQIFPDRFARAAHSPTTADGLPDLDLPDWAEPMRWSDPASEDGHRNGVQLFGGDLDGIIEHLDHIQGLGADTVYLTPIFPAGSVHRYDASAFERVDPLLGGDDALARLSAALHERGMRLILDLTTNHTGDRHAWFQAALADPTAPERDFYLFSGDGDDYVGWLGVPSLPKLDHRAPAMRRALYEGADSVTAHWLAEPFSADGWRIDVANMTGRHGAQDLAHEVARTMRRTLGRQHWLIAEHGHDATRDLDGDGWHGTMNYAGFTRPLWAWLADPDSDLNWLGLPMSIPRLPGGAATRTLRGVNAQMPYPSRLHSQNLLSSHDTPRIRTVTGDAGRTRVALGLLACLPGVPTLFAGDELGLHGLNGEHSRTPMPWDLIDGSGPASAVTAIDHDALTTVQRSFAARAASPALRRGGIRWIAATADALVFVRTHPEGSVLIHAARTAHDAIEVPTDLLLGTVRAQNPSAALLHVGGAAWADGAGVLRLSAEGPGLSALPLTDLT</sequence>
<reference evidence="4 5" key="1">
    <citation type="submission" date="2020-08" db="EMBL/GenBank/DDBJ databases">
        <title>Sequencing the genomes of 1000 actinobacteria strains.</title>
        <authorList>
            <person name="Klenk H.-P."/>
        </authorList>
    </citation>
    <scope>NUCLEOTIDE SEQUENCE [LARGE SCALE GENOMIC DNA]</scope>
    <source>
        <strain evidence="4 5">DSM 23040</strain>
    </source>
</reference>